<evidence type="ECO:0000256" key="5">
    <source>
        <dbReference type="SAM" id="Phobius"/>
    </source>
</evidence>
<evidence type="ECO:0000256" key="2">
    <source>
        <dbReference type="ARBA" id="ARBA00022793"/>
    </source>
</evidence>
<dbReference type="GO" id="GO:0070403">
    <property type="term" value="F:NAD+ binding"/>
    <property type="evidence" value="ECO:0007669"/>
    <property type="project" value="InterPro"/>
</dbReference>
<dbReference type="SUPFAM" id="SSF51735">
    <property type="entry name" value="NAD(P)-binding Rossmann-fold domains"/>
    <property type="match status" value="1"/>
</dbReference>
<evidence type="ECO:0000313" key="7">
    <source>
        <dbReference type="EMBL" id="OGG80042.1"/>
    </source>
</evidence>
<keyword evidence="5" id="KW-0472">Membrane</keyword>
<keyword evidence="5" id="KW-1133">Transmembrane helix</keyword>
<evidence type="ECO:0000259" key="6">
    <source>
        <dbReference type="Pfam" id="PF01370"/>
    </source>
</evidence>
<dbReference type="AlphaFoldDB" id="A0A1F6F2I3"/>
<dbReference type="Gene3D" id="3.40.50.720">
    <property type="entry name" value="NAD(P)-binding Rossmann-like Domain"/>
    <property type="match status" value="1"/>
</dbReference>
<evidence type="ECO:0000256" key="3">
    <source>
        <dbReference type="ARBA" id="ARBA00023027"/>
    </source>
</evidence>
<keyword evidence="5" id="KW-0812">Transmembrane</keyword>
<dbReference type="PANTHER" id="PTHR43078:SF6">
    <property type="entry name" value="UDP-GLUCURONIC ACID DECARBOXYLASE 1"/>
    <property type="match status" value="1"/>
</dbReference>
<dbReference type="Proteomes" id="UP000177372">
    <property type="component" value="Unassembled WGS sequence"/>
</dbReference>
<dbReference type="STRING" id="1798512.A3A39_03045"/>
<feature type="domain" description="NAD-dependent epimerase/dehydratase" evidence="6">
    <location>
        <begin position="28"/>
        <end position="275"/>
    </location>
</feature>
<gene>
    <name evidence="7" type="ORF">A3A39_03045</name>
</gene>
<dbReference type="PANTHER" id="PTHR43078">
    <property type="entry name" value="UDP-GLUCURONIC ACID DECARBOXYLASE-RELATED"/>
    <property type="match status" value="1"/>
</dbReference>
<sequence length="354" mass="40146">MKQSPLTHLETILPDIKKEARKLEGKTVLISGGSGFLGTYINATLYLLNKKVLRKKCRVVSIDNYITGFRKNFLVDLENDKNFHFVHSDIRLSSSLHDDVDYIIHAAGLASPYYYKKYPLDTIESAILGAKNLLELSRIAKPRSFLFFSSSEIYGDPDPAHVPTPETYAGHVSSIGPRACYDESKRLTETLCLVYHQLYGTPVKIVRPFNIYGPGMRHTDYRVIPTFLYKGLNKENLPVHDKGNQTRTFCYVTDAMTGIFKVLLSGKSGEVYNIGNDKPEITMYELASTICTILNNGTKPRKKPYPASYPAGEPQRRCPDLAKIKSHLGYTPRVDLKEGLERSIAWFREEYNFK</sequence>
<keyword evidence="4" id="KW-0456">Lyase</keyword>
<name>A0A1F6F2I3_9BACT</name>
<dbReference type="InterPro" id="IPR044516">
    <property type="entry name" value="UXS-like"/>
</dbReference>
<dbReference type="Pfam" id="PF01370">
    <property type="entry name" value="Epimerase"/>
    <property type="match status" value="1"/>
</dbReference>
<evidence type="ECO:0000256" key="1">
    <source>
        <dbReference type="ARBA" id="ARBA00001911"/>
    </source>
</evidence>
<comment type="cofactor">
    <cofactor evidence="1">
        <name>NAD(+)</name>
        <dbReference type="ChEBI" id="CHEBI:57540"/>
    </cofactor>
</comment>
<protein>
    <recommendedName>
        <fullName evidence="6">NAD-dependent epimerase/dehydratase domain-containing protein</fullName>
    </recommendedName>
</protein>
<feature type="transmembrane region" description="Helical" evidence="5">
    <location>
        <begin position="28"/>
        <end position="48"/>
    </location>
</feature>
<dbReference type="GO" id="GO:0005737">
    <property type="term" value="C:cytoplasm"/>
    <property type="evidence" value="ECO:0007669"/>
    <property type="project" value="TreeGrafter"/>
</dbReference>
<dbReference type="GO" id="GO:0042732">
    <property type="term" value="P:D-xylose metabolic process"/>
    <property type="evidence" value="ECO:0007669"/>
    <property type="project" value="InterPro"/>
</dbReference>
<dbReference type="InterPro" id="IPR036291">
    <property type="entry name" value="NAD(P)-bd_dom_sf"/>
</dbReference>
<proteinExistence type="predicted"/>
<reference evidence="7 8" key="1">
    <citation type="journal article" date="2016" name="Nat. Commun.">
        <title>Thousands of microbial genomes shed light on interconnected biogeochemical processes in an aquifer system.</title>
        <authorList>
            <person name="Anantharaman K."/>
            <person name="Brown C.T."/>
            <person name="Hug L.A."/>
            <person name="Sharon I."/>
            <person name="Castelle C.J."/>
            <person name="Probst A.J."/>
            <person name="Thomas B.C."/>
            <person name="Singh A."/>
            <person name="Wilkins M.J."/>
            <person name="Karaoz U."/>
            <person name="Brodie E.L."/>
            <person name="Williams K.H."/>
            <person name="Hubbard S.S."/>
            <person name="Banfield J.F."/>
        </authorList>
    </citation>
    <scope>NUCLEOTIDE SEQUENCE [LARGE SCALE GENOMIC DNA]</scope>
</reference>
<dbReference type="EMBL" id="MFLZ01000014">
    <property type="protein sequence ID" value="OGG80042.1"/>
    <property type="molecule type" value="Genomic_DNA"/>
</dbReference>
<evidence type="ECO:0000313" key="8">
    <source>
        <dbReference type="Proteomes" id="UP000177372"/>
    </source>
</evidence>
<dbReference type="InterPro" id="IPR001509">
    <property type="entry name" value="Epimerase_deHydtase"/>
</dbReference>
<comment type="caution">
    <text evidence="7">The sequence shown here is derived from an EMBL/GenBank/DDBJ whole genome shotgun (WGS) entry which is preliminary data.</text>
</comment>
<evidence type="ECO:0000256" key="4">
    <source>
        <dbReference type="ARBA" id="ARBA00023239"/>
    </source>
</evidence>
<keyword evidence="3" id="KW-0520">NAD</keyword>
<accession>A0A1F6F2I3</accession>
<keyword evidence="2" id="KW-0210">Decarboxylase</keyword>
<organism evidence="7 8">
    <name type="scientific">Candidatus Kaiserbacteria bacterium RIFCSPLOWO2_01_FULL_54_13</name>
    <dbReference type="NCBI Taxonomy" id="1798512"/>
    <lineage>
        <taxon>Bacteria</taxon>
        <taxon>Candidatus Kaiseribacteriota</taxon>
    </lineage>
</organism>
<dbReference type="GO" id="GO:0048040">
    <property type="term" value="F:UDP-glucuronate decarboxylase activity"/>
    <property type="evidence" value="ECO:0007669"/>
    <property type="project" value="TreeGrafter"/>
</dbReference>